<keyword evidence="4" id="KW-0963">Cytoplasm</keyword>
<comment type="catalytic activity">
    <reaction evidence="11">
        <text>L-threonine + hydrogencarbonate + ATP = L-threonylcarbamoyladenylate + diphosphate + H2O</text>
        <dbReference type="Rhea" id="RHEA:36407"/>
        <dbReference type="ChEBI" id="CHEBI:15377"/>
        <dbReference type="ChEBI" id="CHEBI:17544"/>
        <dbReference type="ChEBI" id="CHEBI:30616"/>
        <dbReference type="ChEBI" id="CHEBI:33019"/>
        <dbReference type="ChEBI" id="CHEBI:57926"/>
        <dbReference type="ChEBI" id="CHEBI:73682"/>
        <dbReference type="EC" id="2.7.7.87"/>
    </reaction>
</comment>
<dbReference type="GO" id="GO:0005524">
    <property type="term" value="F:ATP binding"/>
    <property type="evidence" value="ECO:0007669"/>
    <property type="project" value="UniProtKB-KW"/>
</dbReference>
<evidence type="ECO:0000256" key="8">
    <source>
        <dbReference type="ARBA" id="ARBA00022741"/>
    </source>
</evidence>
<reference evidence="14" key="1">
    <citation type="submission" date="2019-06" db="EMBL/GenBank/DDBJ databases">
        <title>Alistipes onderdonkii subsp. vulgaris subsp. nov., Alistipes dispar sp. nov. and Alistipes communis sp. nov., isolated from human faeces, and creation of Alistipes onderdonkii subsp. onderdonkii subsp. nov.</title>
        <authorList>
            <person name="Sakamoto M."/>
            <person name="Ikeyama N."/>
            <person name="Ogata Y."/>
            <person name="Suda W."/>
            <person name="Iino T."/>
            <person name="Hattori M."/>
            <person name="Ohkuma M."/>
        </authorList>
    </citation>
    <scope>NUCLEOTIDE SEQUENCE [LARGE SCALE GENOMIC DNA]</scope>
    <source>
        <strain evidence="14">5CPEGH6</strain>
    </source>
</reference>
<dbReference type="SUPFAM" id="SSF55821">
    <property type="entry name" value="YrdC/RibB"/>
    <property type="match status" value="1"/>
</dbReference>
<dbReference type="GO" id="GO:0008033">
    <property type="term" value="P:tRNA processing"/>
    <property type="evidence" value="ECO:0007669"/>
    <property type="project" value="UniProtKB-KW"/>
</dbReference>
<evidence type="ECO:0000256" key="5">
    <source>
        <dbReference type="ARBA" id="ARBA00022679"/>
    </source>
</evidence>
<evidence type="ECO:0000256" key="6">
    <source>
        <dbReference type="ARBA" id="ARBA00022694"/>
    </source>
</evidence>
<dbReference type="PROSITE" id="PS51163">
    <property type="entry name" value="YRDC"/>
    <property type="match status" value="1"/>
</dbReference>
<dbReference type="InterPro" id="IPR050156">
    <property type="entry name" value="TC-AMP_synthase_SUA5"/>
</dbReference>
<dbReference type="Pfam" id="PF01300">
    <property type="entry name" value="Sua5_yciO_yrdC"/>
    <property type="match status" value="1"/>
</dbReference>
<keyword evidence="8" id="KW-0547">Nucleotide-binding</keyword>
<evidence type="ECO:0000256" key="10">
    <source>
        <dbReference type="ARBA" id="ARBA00029774"/>
    </source>
</evidence>
<dbReference type="GO" id="GO:0000049">
    <property type="term" value="F:tRNA binding"/>
    <property type="evidence" value="ECO:0007669"/>
    <property type="project" value="TreeGrafter"/>
</dbReference>
<evidence type="ECO:0000313" key="14">
    <source>
        <dbReference type="Proteomes" id="UP000319374"/>
    </source>
</evidence>
<dbReference type="InterPro" id="IPR006070">
    <property type="entry name" value="Sua5-like_dom"/>
</dbReference>
<dbReference type="GO" id="GO:0006450">
    <property type="term" value="P:regulation of translational fidelity"/>
    <property type="evidence" value="ECO:0007669"/>
    <property type="project" value="TreeGrafter"/>
</dbReference>
<proteinExistence type="inferred from homology"/>
<keyword evidence="9" id="KW-0067">ATP-binding</keyword>
<dbReference type="RefSeq" id="WP_141428067.1">
    <property type="nucleotide sequence ID" value="NZ_AP019736.1"/>
</dbReference>
<evidence type="ECO:0000256" key="11">
    <source>
        <dbReference type="ARBA" id="ARBA00048366"/>
    </source>
</evidence>
<evidence type="ECO:0000256" key="3">
    <source>
        <dbReference type="ARBA" id="ARBA00012584"/>
    </source>
</evidence>
<keyword evidence="7" id="KW-0548">Nucleotidyltransferase</keyword>
<name>A0A4Y1WYZ4_9BACT</name>
<evidence type="ECO:0000256" key="2">
    <source>
        <dbReference type="ARBA" id="ARBA00007663"/>
    </source>
</evidence>
<feature type="domain" description="YrdC-like" evidence="12">
    <location>
        <begin position="13"/>
        <end position="198"/>
    </location>
</feature>
<dbReference type="InterPro" id="IPR017945">
    <property type="entry name" value="DHBP_synth_RibB-like_a/b_dom"/>
</dbReference>
<evidence type="ECO:0000256" key="7">
    <source>
        <dbReference type="ARBA" id="ARBA00022695"/>
    </source>
</evidence>
<dbReference type="KEGG" id="ada:A5CPEGH6_08690"/>
<dbReference type="AlphaFoldDB" id="A0A4Y1WYZ4"/>
<dbReference type="EMBL" id="AP019736">
    <property type="protein sequence ID" value="BBL06231.1"/>
    <property type="molecule type" value="Genomic_DNA"/>
</dbReference>
<sequence length="198" mass="21307">MTAVRNAAAAEMQREADEAVRVLREGGLILYPTDTVWGIGCDATNAAAVERIYRLKRSENKKSMLVLCASAEMTVRYVNKAPGIAFDVMEMATKPLTLILPGAVGVAGNLIPEEGTLGVRVPDHEFCRLLLRGLRRPLVSTSANLSGEATPAGLEEVAREIVDGVDFVVNPRFEGKPTRKASSIIAFGEGGEVKIIRE</sequence>
<evidence type="ECO:0000259" key="12">
    <source>
        <dbReference type="PROSITE" id="PS51163"/>
    </source>
</evidence>
<keyword evidence="6" id="KW-0819">tRNA processing</keyword>
<dbReference type="OrthoDB" id="9814580at2"/>
<protein>
    <recommendedName>
        <fullName evidence="10">L-threonylcarbamoyladenylate synthase</fullName>
        <ecNumber evidence="3">2.7.7.87</ecNumber>
    </recommendedName>
    <alternativeName>
        <fullName evidence="10">L-threonylcarbamoyladenylate synthase</fullName>
    </alternativeName>
</protein>
<dbReference type="PANTHER" id="PTHR17490:SF16">
    <property type="entry name" value="THREONYLCARBAMOYL-AMP SYNTHASE"/>
    <property type="match status" value="1"/>
</dbReference>
<evidence type="ECO:0000313" key="13">
    <source>
        <dbReference type="EMBL" id="BBL06231.1"/>
    </source>
</evidence>
<dbReference type="GO" id="GO:0061710">
    <property type="term" value="F:L-threonylcarbamoyladenylate synthase"/>
    <property type="evidence" value="ECO:0007669"/>
    <property type="project" value="UniProtKB-EC"/>
</dbReference>
<gene>
    <name evidence="13" type="ORF">A5CPEGH6_08690</name>
</gene>
<accession>A0A4Y1WYZ4</accession>
<comment type="similarity">
    <text evidence="2">Belongs to the SUA5 family.</text>
</comment>
<evidence type="ECO:0000256" key="9">
    <source>
        <dbReference type="ARBA" id="ARBA00022840"/>
    </source>
</evidence>
<dbReference type="Gene3D" id="3.90.870.10">
    <property type="entry name" value="DHBP synthase"/>
    <property type="match status" value="1"/>
</dbReference>
<dbReference type="PANTHER" id="PTHR17490">
    <property type="entry name" value="SUA5"/>
    <property type="match status" value="1"/>
</dbReference>
<dbReference type="GeneID" id="98672848"/>
<evidence type="ECO:0000256" key="1">
    <source>
        <dbReference type="ARBA" id="ARBA00004496"/>
    </source>
</evidence>
<organism evidence="13 14">
    <name type="scientific">Alistipes dispar</name>
    <dbReference type="NCBI Taxonomy" id="2585119"/>
    <lineage>
        <taxon>Bacteria</taxon>
        <taxon>Pseudomonadati</taxon>
        <taxon>Bacteroidota</taxon>
        <taxon>Bacteroidia</taxon>
        <taxon>Bacteroidales</taxon>
        <taxon>Rikenellaceae</taxon>
        <taxon>Alistipes</taxon>
    </lineage>
</organism>
<dbReference type="GO" id="GO:0005737">
    <property type="term" value="C:cytoplasm"/>
    <property type="evidence" value="ECO:0007669"/>
    <property type="project" value="UniProtKB-SubCell"/>
</dbReference>
<comment type="subcellular location">
    <subcellularLocation>
        <location evidence="1">Cytoplasm</location>
    </subcellularLocation>
</comment>
<keyword evidence="14" id="KW-1185">Reference proteome</keyword>
<dbReference type="NCBIfam" id="TIGR00057">
    <property type="entry name" value="L-threonylcarbamoyladenylate synthase"/>
    <property type="match status" value="1"/>
</dbReference>
<evidence type="ECO:0000256" key="4">
    <source>
        <dbReference type="ARBA" id="ARBA00022490"/>
    </source>
</evidence>
<dbReference type="GO" id="GO:0003725">
    <property type="term" value="F:double-stranded RNA binding"/>
    <property type="evidence" value="ECO:0007669"/>
    <property type="project" value="InterPro"/>
</dbReference>
<keyword evidence="5" id="KW-0808">Transferase</keyword>
<dbReference type="Proteomes" id="UP000319374">
    <property type="component" value="Chromosome"/>
</dbReference>
<dbReference type="EC" id="2.7.7.87" evidence="3"/>